<dbReference type="NCBIfam" id="TIGR00054">
    <property type="entry name" value="RIP metalloprotease RseP"/>
    <property type="match status" value="1"/>
</dbReference>
<dbReference type="InterPro" id="IPR004387">
    <property type="entry name" value="Pept_M50_Zn"/>
</dbReference>
<dbReference type="InterPro" id="IPR036034">
    <property type="entry name" value="PDZ_sf"/>
</dbReference>
<dbReference type="SMART" id="SM00228">
    <property type="entry name" value="PDZ"/>
    <property type="match status" value="2"/>
</dbReference>
<keyword evidence="4 13" id="KW-0645">Protease</keyword>
<dbReference type="PROSITE" id="PS50106">
    <property type="entry name" value="PDZ"/>
    <property type="match status" value="1"/>
</dbReference>
<dbReference type="GO" id="GO:0006508">
    <property type="term" value="P:proteolysis"/>
    <property type="evidence" value="ECO:0007669"/>
    <property type="project" value="UniProtKB-KW"/>
</dbReference>
<evidence type="ECO:0000256" key="5">
    <source>
        <dbReference type="ARBA" id="ARBA00022692"/>
    </source>
</evidence>
<keyword evidence="6" id="KW-0378">Hydrolase</keyword>
<dbReference type="InterPro" id="IPR001478">
    <property type="entry name" value="PDZ"/>
</dbReference>
<dbReference type="PANTHER" id="PTHR42837:SF2">
    <property type="entry name" value="MEMBRANE METALLOPROTEASE ARASP2, CHLOROPLASTIC-RELATED"/>
    <property type="match status" value="1"/>
</dbReference>
<dbReference type="InterPro" id="IPR041489">
    <property type="entry name" value="PDZ_6"/>
</dbReference>
<dbReference type="SUPFAM" id="SSF50156">
    <property type="entry name" value="PDZ domain-like"/>
    <property type="match status" value="2"/>
</dbReference>
<feature type="transmembrane region" description="Helical" evidence="11">
    <location>
        <begin position="477"/>
        <end position="510"/>
    </location>
</feature>
<evidence type="ECO:0000313" key="14">
    <source>
        <dbReference type="Proteomes" id="UP000266426"/>
    </source>
</evidence>
<dbReference type="CDD" id="cd06163">
    <property type="entry name" value="S2P-M50_PDZ_RseP-like"/>
    <property type="match status" value="2"/>
</dbReference>
<evidence type="ECO:0000256" key="8">
    <source>
        <dbReference type="ARBA" id="ARBA00022989"/>
    </source>
</evidence>
<keyword evidence="5 11" id="KW-0812">Transmembrane</keyword>
<comment type="similarity">
    <text evidence="3">Belongs to the peptidase M50B family.</text>
</comment>
<sequence>MYGLGRLSTSTIQKWYDGVNSMELIINLARFIIILGVLIFIHELGHFMVAKKVGIYVFRFSIGFGKKLIGWSKNGTEYCLSLIPFGGYVKMAGQSDLPVTEEDIKDMGDDVDPDMLVDVPENQKFYNKTVAQRLGVVIAGPAMNFLLGLVLFILVYVLGMHVPAYMKQSIIGDVMDKSPAQEAGLKTGDKILKINDSPIAEWKQITRITLFNIGQPVKMTVERGSETFEQQITPAYYNKDANPGIGIMPYLEAKVEGIQESSPAGAAGLQPGDIVTTVNSEPVSYMNIARQIKTSETSVIHLTINRNGQSQNITVNPNVIGYVKGIEFDGNTVVFANSELYPEINAGDNLIAILDKTTTSLDETTSLLTDNIGRGVSLTFERTIGSFFRPKKVTFSEEAYIDSGYRIGAYFTSSDTTVLEKYPLHQAIIKGTSRTFMSVYELFASLYYLAVGRISPRELAGPVGIYKITADFAKSGFVMLLSLVAFLSVNLSIINLLPIPVLDGGHVLFLSLEGIMRRPLNKKFVETCQKIGFALLMCLIGLTLYNDIVHRIFGK</sequence>
<comment type="cofactor">
    <cofactor evidence="1">
        <name>Zn(2+)</name>
        <dbReference type="ChEBI" id="CHEBI:29105"/>
    </cofactor>
</comment>
<dbReference type="Proteomes" id="UP000266426">
    <property type="component" value="Unassembled WGS sequence"/>
</dbReference>
<feature type="transmembrane region" description="Helical" evidence="11">
    <location>
        <begin position="134"/>
        <end position="159"/>
    </location>
</feature>
<dbReference type="Pfam" id="PF02163">
    <property type="entry name" value="Peptidase_M50"/>
    <property type="match status" value="1"/>
</dbReference>
<keyword evidence="7" id="KW-0862">Zinc</keyword>
<evidence type="ECO:0000256" key="1">
    <source>
        <dbReference type="ARBA" id="ARBA00001947"/>
    </source>
</evidence>
<evidence type="ECO:0000256" key="2">
    <source>
        <dbReference type="ARBA" id="ARBA00004141"/>
    </source>
</evidence>
<feature type="transmembrane region" description="Helical" evidence="11">
    <location>
        <begin position="531"/>
        <end position="553"/>
    </location>
</feature>
<dbReference type="AlphaFoldDB" id="A0A3A4R3C8"/>
<reference evidence="13 14" key="1">
    <citation type="journal article" date="2017" name="ISME J.">
        <title>Energy and carbon metabolisms in a deep terrestrial subsurface fluid microbial community.</title>
        <authorList>
            <person name="Momper L."/>
            <person name="Jungbluth S.P."/>
            <person name="Lee M.D."/>
            <person name="Amend J.P."/>
        </authorList>
    </citation>
    <scope>NUCLEOTIDE SEQUENCE [LARGE SCALE GENOMIC DNA]</scope>
    <source>
        <strain evidence="13">SURF_26</strain>
    </source>
</reference>
<dbReference type="PANTHER" id="PTHR42837">
    <property type="entry name" value="REGULATOR OF SIGMA-E PROTEASE RSEP"/>
    <property type="match status" value="1"/>
</dbReference>
<gene>
    <name evidence="13" type="primary">rseP</name>
    <name evidence="13" type="ORF">C4541_06590</name>
</gene>
<evidence type="ECO:0000256" key="7">
    <source>
        <dbReference type="ARBA" id="ARBA00022833"/>
    </source>
</evidence>
<evidence type="ECO:0000313" key="13">
    <source>
        <dbReference type="EMBL" id="RJP59153.1"/>
    </source>
</evidence>
<comment type="caution">
    <text evidence="13">The sequence shown here is derived from an EMBL/GenBank/DDBJ whole genome shotgun (WGS) entry which is preliminary data.</text>
</comment>
<dbReference type="CDD" id="cd23081">
    <property type="entry name" value="cpPDZ_EcRseP-like"/>
    <property type="match status" value="1"/>
</dbReference>
<organism evidence="13 14">
    <name type="scientific">Candidatus Auribacter fodinae</name>
    <dbReference type="NCBI Taxonomy" id="2093366"/>
    <lineage>
        <taxon>Bacteria</taxon>
        <taxon>Pseudomonadati</taxon>
        <taxon>Candidatus Auribacterota</taxon>
        <taxon>Candidatus Auribacteria</taxon>
        <taxon>Candidatus Auribacterales</taxon>
        <taxon>Candidatus Auribacteraceae</taxon>
        <taxon>Candidatus Auribacter</taxon>
    </lineage>
</organism>
<keyword evidence="10 11" id="KW-0472">Membrane</keyword>
<evidence type="ECO:0000256" key="6">
    <source>
        <dbReference type="ARBA" id="ARBA00022801"/>
    </source>
</evidence>
<keyword evidence="9 13" id="KW-0482">Metalloprotease</keyword>
<dbReference type="GO" id="GO:0016020">
    <property type="term" value="C:membrane"/>
    <property type="evidence" value="ECO:0007669"/>
    <property type="project" value="UniProtKB-SubCell"/>
</dbReference>
<evidence type="ECO:0000256" key="3">
    <source>
        <dbReference type="ARBA" id="ARBA00007931"/>
    </source>
</evidence>
<protein>
    <submittedName>
        <fullName evidence="13">RIP metalloprotease RseP</fullName>
    </submittedName>
</protein>
<evidence type="ECO:0000256" key="9">
    <source>
        <dbReference type="ARBA" id="ARBA00023049"/>
    </source>
</evidence>
<evidence type="ECO:0000256" key="10">
    <source>
        <dbReference type="ARBA" id="ARBA00023136"/>
    </source>
</evidence>
<dbReference type="Gene3D" id="2.30.42.10">
    <property type="match status" value="2"/>
</dbReference>
<keyword evidence="8 11" id="KW-1133">Transmembrane helix</keyword>
<evidence type="ECO:0000256" key="4">
    <source>
        <dbReference type="ARBA" id="ARBA00022670"/>
    </source>
</evidence>
<evidence type="ECO:0000259" key="12">
    <source>
        <dbReference type="PROSITE" id="PS50106"/>
    </source>
</evidence>
<proteinExistence type="inferred from homology"/>
<feature type="domain" description="PDZ" evidence="12">
    <location>
        <begin position="158"/>
        <end position="199"/>
    </location>
</feature>
<dbReference type="GO" id="GO:0004222">
    <property type="term" value="F:metalloendopeptidase activity"/>
    <property type="evidence" value="ECO:0007669"/>
    <property type="project" value="InterPro"/>
</dbReference>
<feature type="transmembrane region" description="Helical" evidence="11">
    <location>
        <begin position="24"/>
        <end position="42"/>
    </location>
</feature>
<dbReference type="InterPro" id="IPR008915">
    <property type="entry name" value="Peptidase_M50"/>
</dbReference>
<dbReference type="Pfam" id="PF17820">
    <property type="entry name" value="PDZ_6"/>
    <property type="match status" value="2"/>
</dbReference>
<comment type="subcellular location">
    <subcellularLocation>
        <location evidence="2">Membrane</location>
        <topology evidence="2">Multi-pass membrane protein</topology>
    </subcellularLocation>
</comment>
<evidence type="ECO:0000256" key="11">
    <source>
        <dbReference type="SAM" id="Phobius"/>
    </source>
</evidence>
<dbReference type="EMBL" id="QZJZ01000054">
    <property type="protein sequence ID" value="RJP59153.1"/>
    <property type="molecule type" value="Genomic_DNA"/>
</dbReference>
<name>A0A3A4R3C8_9BACT</name>
<accession>A0A3A4R3C8</accession>